<reference evidence="3" key="2">
    <citation type="journal article" date="2022" name="Microb. Genom.">
        <title>A chromosome-scale genome assembly of the tomato pathogen Cladosporium fulvum reveals a compartmentalized genome architecture and the presence of a dispensable chromosome.</title>
        <authorList>
            <person name="Zaccaron A.Z."/>
            <person name="Chen L.H."/>
            <person name="Samaras A."/>
            <person name="Stergiopoulos I."/>
        </authorList>
    </citation>
    <scope>NUCLEOTIDE SEQUENCE</scope>
    <source>
        <strain evidence="3">Race5_Kim</strain>
    </source>
</reference>
<dbReference type="InterPro" id="IPR046347">
    <property type="entry name" value="bZIP_sf"/>
</dbReference>
<dbReference type="AlphaFoldDB" id="A0A9Q8P7L1"/>
<dbReference type="GeneID" id="71983997"/>
<dbReference type="InterPro" id="IPR004827">
    <property type="entry name" value="bZIP"/>
</dbReference>
<reference evidence="3" key="1">
    <citation type="submission" date="2021-12" db="EMBL/GenBank/DDBJ databases">
        <authorList>
            <person name="Zaccaron A."/>
            <person name="Stergiopoulos I."/>
        </authorList>
    </citation>
    <scope>NUCLEOTIDE SEQUENCE</scope>
    <source>
        <strain evidence="3">Race5_Kim</strain>
    </source>
</reference>
<feature type="compositionally biased region" description="Low complexity" evidence="1">
    <location>
        <begin position="50"/>
        <end position="64"/>
    </location>
</feature>
<gene>
    <name evidence="3" type="ORF">CLAFUR5_04119</name>
</gene>
<dbReference type="SMART" id="SM00338">
    <property type="entry name" value="BRLZ"/>
    <property type="match status" value="1"/>
</dbReference>
<evidence type="ECO:0000313" key="3">
    <source>
        <dbReference type="EMBL" id="UJO16260.1"/>
    </source>
</evidence>
<keyword evidence="4" id="KW-1185">Reference proteome</keyword>
<accession>A0A9Q8P7L1</accession>
<organism evidence="3 4">
    <name type="scientific">Passalora fulva</name>
    <name type="common">Tomato leaf mold</name>
    <name type="synonym">Cladosporium fulvum</name>
    <dbReference type="NCBI Taxonomy" id="5499"/>
    <lineage>
        <taxon>Eukaryota</taxon>
        <taxon>Fungi</taxon>
        <taxon>Dikarya</taxon>
        <taxon>Ascomycota</taxon>
        <taxon>Pezizomycotina</taxon>
        <taxon>Dothideomycetes</taxon>
        <taxon>Dothideomycetidae</taxon>
        <taxon>Mycosphaerellales</taxon>
        <taxon>Mycosphaerellaceae</taxon>
        <taxon>Fulvia</taxon>
    </lineage>
</organism>
<dbReference type="CDD" id="cd14686">
    <property type="entry name" value="bZIP"/>
    <property type="match status" value="1"/>
</dbReference>
<proteinExistence type="predicted"/>
<dbReference type="SUPFAM" id="SSF57959">
    <property type="entry name" value="Leucine zipper domain"/>
    <property type="match status" value="1"/>
</dbReference>
<dbReference type="PROSITE" id="PS00036">
    <property type="entry name" value="BZIP_BASIC"/>
    <property type="match status" value="1"/>
</dbReference>
<dbReference type="KEGG" id="ffu:CLAFUR5_04119"/>
<sequence length="182" mass="20147">MNMTMTLTPQEEAELQWLLQGMHSVHSQQNPIRADIVHDLEHNSATADHSAAAPWPSSPSTSPPNISYNEAVTKVLRRKQQNREAQRKCRDRQKDMIAGLNERLRLSNGANSELQAKVRELSAECGRLRAENAVHIELLQSFWSSGACICENGAGAFDAVYPPITNTANWSAQAASTRATRL</sequence>
<evidence type="ECO:0000256" key="1">
    <source>
        <dbReference type="SAM" id="MobiDB-lite"/>
    </source>
</evidence>
<feature type="domain" description="BZIP" evidence="2">
    <location>
        <begin position="72"/>
        <end position="135"/>
    </location>
</feature>
<dbReference type="Gene3D" id="1.20.5.170">
    <property type="match status" value="1"/>
</dbReference>
<dbReference type="OrthoDB" id="10605756at2759"/>
<evidence type="ECO:0000259" key="2">
    <source>
        <dbReference type="PROSITE" id="PS50217"/>
    </source>
</evidence>
<evidence type="ECO:0000313" key="4">
    <source>
        <dbReference type="Proteomes" id="UP000756132"/>
    </source>
</evidence>
<dbReference type="GO" id="GO:0003700">
    <property type="term" value="F:DNA-binding transcription factor activity"/>
    <property type="evidence" value="ECO:0007669"/>
    <property type="project" value="InterPro"/>
</dbReference>
<protein>
    <recommendedName>
        <fullName evidence="2">BZIP domain-containing protein</fullName>
    </recommendedName>
</protein>
<dbReference type="Proteomes" id="UP000756132">
    <property type="component" value="Chromosome 4"/>
</dbReference>
<dbReference type="Pfam" id="PF00170">
    <property type="entry name" value="bZIP_1"/>
    <property type="match status" value="1"/>
</dbReference>
<dbReference type="PROSITE" id="PS50217">
    <property type="entry name" value="BZIP"/>
    <property type="match status" value="1"/>
</dbReference>
<dbReference type="EMBL" id="CP090166">
    <property type="protein sequence ID" value="UJO16260.1"/>
    <property type="molecule type" value="Genomic_DNA"/>
</dbReference>
<feature type="region of interest" description="Disordered" evidence="1">
    <location>
        <begin position="44"/>
        <end position="66"/>
    </location>
</feature>
<dbReference type="RefSeq" id="XP_047760626.1">
    <property type="nucleotide sequence ID" value="XM_047903267.1"/>
</dbReference>
<name>A0A9Q8P7L1_PASFU</name>